<dbReference type="InterPro" id="IPR013783">
    <property type="entry name" value="Ig-like_fold"/>
</dbReference>
<accession>A0A1W1DTA2</accession>
<proteinExistence type="predicted"/>
<name>A0A1W1DTA2_9ZZZZ</name>
<evidence type="ECO:0000313" key="1">
    <source>
        <dbReference type="EMBL" id="SFV84991.1"/>
    </source>
</evidence>
<reference evidence="1" key="1">
    <citation type="submission" date="2016-10" db="EMBL/GenBank/DDBJ databases">
        <authorList>
            <person name="de Groot N.N."/>
        </authorList>
    </citation>
    <scope>NUCLEOTIDE SEQUENCE</scope>
</reference>
<organism evidence="1">
    <name type="scientific">hydrothermal vent metagenome</name>
    <dbReference type="NCBI Taxonomy" id="652676"/>
    <lineage>
        <taxon>unclassified sequences</taxon>
        <taxon>metagenomes</taxon>
        <taxon>ecological metagenomes</taxon>
    </lineage>
</organism>
<protein>
    <submittedName>
        <fullName evidence="1">Uncharacterized protein</fullName>
    </submittedName>
</protein>
<dbReference type="AlphaFoldDB" id="A0A1W1DTA2"/>
<sequence length="207" mass="22818">MKNDTGSCARVVLAIESGFDSYLIAPSYEGVRYSDDDDGEGLNARIEMNILPATELNFEVTSYNKGVTGDYELSVENLGSCGDPESNVNLTVESVVASSNKVLPGEEFELSAGAKLVGQNPYLRYGILISYYLSTDRHLDAGDYQLANDYLRFEGLEIDYSNRYHASVPEGYTPGMYYVIVEIDSKHEVSESDEGDNTFVLPITVIQ</sequence>
<gene>
    <name evidence="1" type="ORF">MNB_SUP05-SYMBIONT-4-99</name>
</gene>
<dbReference type="EMBL" id="FPHY01000007">
    <property type="protein sequence ID" value="SFV84991.1"/>
    <property type="molecule type" value="Genomic_DNA"/>
</dbReference>
<dbReference type="Gene3D" id="2.60.40.10">
    <property type="entry name" value="Immunoglobulins"/>
    <property type="match status" value="1"/>
</dbReference>